<sequence>MSGEKIHKKMGIPFQITSIFPKKQFCFTPNSGFLYCFRFIPNHTGEHGYPKRKHKSQKNETDIALKNAPFWKIHSFFKLYGRLMIALTA</sequence>
<dbReference type="AlphaFoldDB" id="A0A3R6HT96"/>
<protein>
    <submittedName>
        <fullName evidence="1">Uncharacterized protein</fullName>
    </submittedName>
</protein>
<dbReference type="Proteomes" id="UP000284548">
    <property type="component" value="Unassembled WGS sequence"/>
</dbReference>
<organism evidence="1 2">
    <name type="scientific">Segatella copri</name>
    <dbReference type="NCBI Taxonomy" id="165179"/>
    <lineage>
        <taxon>Bacteria</taxon>
        <taxon>Pseudomonadati</taxon>
        <taxon>Bacteroidota</taxon>
        <taxon>Bacteroidia</taxon>
        <taxon>Bacteroidales</taxon>
        <taxon>Prevotellaceae</taxon>
        <taxon>Segatella</taxon>
    </lineage>
</organism>
<gene>
    <name evidence="1" type="ORF">DW192_02755</name>
</gene>
<accession>A0A3R6HT96</accession>
<proteinExistence type="predicted"/>
<dbReference type="EMBL" id="QRKB01000003">
    <property type="protein sequence ID" value="RHH84506.1"/>
    <property type="molecule type" value="Genomic_DNA"/>
</dbReference>
<evidence type="ECO:0000313" key="2">
    <source>
        <dbReference type="Proteomes" id="UP000284548"/>
    </source>
</evidence>
<evidence type="ECO:0000313" key="1">
    <source>
        <dbReference type="EMBL" id="RHH84506.1"/>
    </source>
</evidence>
<comment type="caution">
    <text evidence="1">The sequence shown here is derived from an EMBL/GenBank/DDBJ whole genome shotgun (WGS) entry which is preliminary data.</text>
</comment>
<name>A0A3R6HT96_9BACT</name>
<reference evidence="1 2" key="1">
    <citation type="submission" date="2018-08" db="EMBL/GenBank/DDBJ databases">
        <title>A genome reference for cultivated species of the human gut microbiota.</title>
        <authorList>
            <person name="Zou Y."/>
            <person name="Xue W."/>
            <person name="Luo G."/>
        </authorList>
    </citation>
    <scope>NUCLEOTIDE SEQUENCE [LARGE SCALE GENOMIC DNA]</scope>
    <source>
        <strain evidence="1 2">AM16-54</strain>
    </source>
</reference>